<evidence type="ECO:0000313" key="2">
    <source>
        <dbReference type="Proteomes" id="UP000095746"/>
    </source>
</evidence>
<proteinExistence type="predicted"/>
<sequence>MREKATAPGAKCSATQSITRLASANFPGRSRCRMITPCFNRPS</sequence>
<dbReference type="Proteomes" id="UP000095746">
    <property type="component" value="Unassembled WGS sequence"/>
</dbReference>
<reference evidence="1 2" key="1">
    <citation type="submission" date="2015-09" db="EMBL/GenBank/DDBJ databases">
        <authorList>
            <consortium name="Pathogen Informatics"/>
        </authorList>
    </citation>
    <scope>NUCLEOTIDE SEQUENCE [LARGE SCALE GENOMIC DNA]</scope>
    <source>
        <strain evidence="1 2">2789STDY5608854</strain>
    </source>
</reference>
<evidence type="ECO:0000313" key="1">
    <source>
        <dbReference type="EMBL" id="CUQ26779.1"/>
    </source>
</evidence>
<organism evidence="1 2">
    <name type="scientific">Flavonifractor plautii</name>
    <name type="common">Fusobacterium plautii</name>
    <dbReference type="NCBI Taxonomy" id="292800"/>
    <lineage>
        <taxon>Bacteria</taxon>
        <taxon>Bacillati</taxon>
        <taxon>Bacillota</taxon>
        <taxon>Clostridia</taxon>
        <taxon>Eubacteriales</taxon>
        <taxon>Oscillospiraceae</taxon>
        <taxon>Flavonifractor</taxon>
    </lineage>
</organism>
<gene>
    <name evidence="1" type="ORF">ERS852411_04175</name>
</gene>
<protein>
    <submittedName>
        <fullName evidence="1">Uncharacterized protein</fullName>
    </submittedName>
</protein>
<dbReference type="AlphaFoldDB" id="A0A174V6I8"/>
<name>A0A174V6I8_FLAPL</name>
<accession>A0A174V6I8</accession>
<dbReference type="EMBL" id="CYZT01000828">
    <property type="protein sequence ID" value="CUQ26779.1"/>
    <property type="molecule type" value="Genomic_DNA"/>
</dbReference>